<keyword evidence="4 8" id="KW-0028">Amino-acid biosynthesis</keyword>
<evidence type="ECO:0000256" key="7">
    <source>
        <dbReference type="ARBA" id="ARBA00023235"/>
    </source>
</evidence>
<dbReference type="InterPro" id="IPR001240">
    <property type="entry name" value="PRAI_dom"/>
</dbReference>
<dbReference type="Gene3D" id="3.20.20.70">
    <property type="entry name" value="Aldolase class I"/>
    <property type="match status" value="1"/>
</dbReference>
<evidence type="ECO:0000256" key="2">
    <source>
        <dbReference type="ARBA" id="ARBA00004664"/>
    </source>
</evidence>
<accession>A0A1I6KNL8</accession>
<feature type="compositionally biased region" description="Basic and acidic residues" evidence="9">
    <location>
        <begin position="188"/>
        <end position="198"/>
    </location>
</feature>
<proteinExistence type="inferred from homology"/>
<dbReference type="AlphaFoldDB" id="A0A1I6KNL8"/>
<evidence type="ECO:0000256" key="4">
    <source>
        <dbReference type="ARBA" id="ARBA00022605"/>
    </source>
</evidence>
<name>A0A1I6KNL8_9EURY</name>
<dbReference type="CDD" id="cd00405">
    <property type="entry name" value="PRAI"/>
    <property type="match status" value="1"/>
</dbReference>
<dbReference type="EC" id="5.3.1.24" evidence="8"/>
<keyword evidence="7 8" id="KW-0413">Isomerase</keyword>
<dbReference type="PANTHER" id="PTHR42894">
    <property type="entry name" value="N-(5'-PHOSPHORIBOSYL)ANTHRANILATE ISOMERASE"/>
    <property type="match status" value="1"/>
</dbReference>
<dbReference type="GO" id="GO:0000162">
    <property type="term" value="P:L-tryptophan biosynthetic process"/>
    <property type="evidence" value="ECO:0007669"/>
    <property type="project" value="UniProtKB-UniRule"/>
</dbReference>
<dbReference type="OrthoDB" id="27513at2157"/>
<evidence type="ECO:0000313" key="11">
    <source>
        <dbReference type="EMBL" id="SFR92842.1"/>
    </source>
</evidence>
<dbReference type="HAMAP" id="MF_00135">
    <property type="entry name" value="PRAI"/>
    <property type="match status" value="1"/>
</dbReference>
<keyword evidence="12" id="KW-1185">Reference proteome</keyword>
<keyword evidence="6 8" id="KW-0057">Aromatic amino acid biosynthesis</keyword>
<comment type="similarity">
    <text evidence="3 8">Belongs to the TrpF family.</text>
</comment>
<evidence type="ECO:0000256" key="6">
    <source>
        <dbReference type="ARBA" id="ARBA00023141"/>
    </source>
</evidence>
<dbReference type="GO" id="GO:0004640">
    <property type="term" value="F:phosphoribosylanthranilate isomerase activity"/>
    <property type="evidence" value="ECO:0007669"/>
    <property type="project" value="UniProtKB-UniRule"/>
</dbReference>
<dbReference type="PANTHER" id="PTHR42894:SF1">
    <property type="entry name" value="N-(5'-PHOSPHORIBOSYL)ANTHRANILATE ISOMERASE"/>
    <property type="match status" value="1"/>
</dbReference>
<comment type="pathway">
    <text evidence="2 8">Amino-acid biosynthesis; L-tryptophan biosynthesis; L-tryptophan from chorismate: step 3/5.</text>
</comment>
<dbReference type="Pfam" id="PF00697">
    <property type="entry name" value="PRAI"/>
    <property type="match status" value="1"/>
</dbReference>
<evidence type="ECO:0000256" key="1">
    <source>
        <dbReference type="ARBA" id="ARBA00001164"/>
    </source>
</evidence>
<feature type="domain" description="N-(5'phosphoribosyl) anthranilate isomerase (PRAI)" evidence="10">
    <location>
        <begin position="4"/>
        <end position="190"/>
    </location>
</feature>
<evidence type="ECO:0000313" key="12">
    <source>
        <dbReference type="Proteomes" id="UP000199062"/>
    </source>
</evidence>
<dbReference type="InterPro" id="IPR044643">
    <property type="entry name" value="TrpF_fam"/>
</dbReference>
<dbReference type="Proteomes" id="UP000199062">
    <property type="component" value="Unassembled WGS sequence"/>
</dbReference>
<dbReference type="SUPFAM" id="SSF51366">
    <property type="entry name" value="Ribulose-phoshate binding barrel"/>
    <property type="match status" value="1"/>
</dbReference>
<comment type="catalytic activity">
    <reaction evidence="1 8">
        <text>N-(5-phospho-beta-D-ribosyl)anthranilate = 1-(2-carboxyphenylamino)-1-deoxy-D-ribulose 5-phosphate</text>
        <dbReference type="Rhea" id="RHEA:21540"/>
        <dbReference type="ChEBI" id="CHEBI:18277"/>
        <dbReference type="ChEBI" id="CHEBI:58613"/>
        <dbReference type="EC" id="5.3.1.24"/>
    </reaction>
</comment>
<organism evidence="11 12">
    <name type="scientific">Halomicrobium zhouii</name>
    <dbReference type="NCBI Taxonomy" id="767519"/>
    <lineage>
        <taxon>Archaea</taxon>
        <taxon>Methanobacteriati</taxon>
        <taxon>Methanobacteriota</taxon>
        <taxon>Stenosarchaea group</taxon>
        <taxon>Halobacteria</taxon>
        <taxon>Halobacteriales</taxon>
        <taxon>Haloarculaceae</taxon>
        <taxon>Halomicrobium</taxon>
    </lineage>
</organism>
<feature type="region of interest" description="Disordered" evidence="9">
    <location>
        <begin position="188"/>
        <end position="217"/>
    </location>
</feature>
<sequence>MTRVKVCGVTSPGDRDAVVAAGADAVGVISGVSVETPREVDQQTAVELVAGVPPLATSVLVTMPEAVQEAVRRVDAVRPDVVQVHAGLDPQELGALGHRVDAKVIAAVDAVQSDVEQFADAADALLVDSVDAEGAGGTGETHDWDRTRELVADLDVPVILAGGLTPDNVAEAIETVAPFAVDVASGVERARSGRDARRGAKQNDGVESEGGLKDHDAVEQFVSRAKAAGTGGPGAEVST</sequence>
<dbReference type="RefSeq" id="WP_089814729.1">
    <property type="nucleotide sequence ID" value="NZ_FOZK01000001.1"/>
</dbReference>
<dbReference type="InterPro" id="IPR011060">
    <property type="entry name" value="RibuloseP-bd_barrel"/>
</dbReference>
<protein>
    <recommendedName>
        <fullName evidence="8">N-(5'-phosphoribosyl)anthranilate isomerase</fullName>
        <shortName evidence="8">PRAI</shortName>
        <ecNumber evidence="8">5.3.1.24</ecNumber>
    </recommendedName>
</protein>
<evidence type="ECO:0000256" key="8">
    <source>
        <dbReference type="HAMAP-Rule" id="MF_00135"/>
    </source>
</evidence>
<evidence type="ECO:0000256" key="3">
    <source>
        <dbReference type="ARBA" id="ARBA00007571"/>
    </source>
</evidence>
<evidence type="ECO:0000256" key="5">
    <source>
        <dbReference type="ARBA" id="ARBA00022822"/>
    </source>
</evidence>
<dbReference type="InterPro" id="IPR013785">
    <property type="entry name" value="Aldolase_TIM"/>
</dbReference>
<evidence type="ECO:0000256" key="9">
    <source>
        <dbReference type="SAM" id="MobiDB-lite"/>
    </source>
</evidence>
<gene>
    <name evidence="8" type="primary">trpF</name>
    <name evidence="11" type="ORF">SAMN05216559_1162</name>
</gene>
<dbReference type="STRING" id="767519.SAMN05216559_1162"/>
<keyword evidence="5 8" id="KW-0822">Tryptophan biosynthesis</keyword>
<reference evidence="11 12" key="1">
    <citation type="submission" date="2016-10" db="EMBL/GenBank/DDBJ databases">
        <authorList>
            <person name="de Groot N.N."/>
        </authorList>
    </citation>
    <scope>NUCLEOTIDE SEQUENCE [LARGE SCALE GENOMIC DNA]</scope>
    <source>
        <strain evidence="11 12">CGMCC 1.10457</strain>
    </source>
</reference>
<dbReference type="EMBL" id="FOZK01000001">
    <property type="protein sequence ID" value="SFR92842.1"/>
    <property type="molecule type" value="Genomic_DNA"/>
</dbReference>
<dbReference type="UniPathway" id="UPA00035">
    <property type="reaction ID" value="UER00042"/>
</dbReference>
<evidence type="ECO:0000259" key="10">
    <source>
        <dbReference type="Pfam" id="PF00697"/>
    </source>
</evidence>